<dbReference type="InterPro" id="IPR050416">
    <property type="entry name" value="FAD-linked_Oxidoreductase"/>
</dbReference>
<dbReference type="PANTHER" id="PTHR42973">
    <property type="entry name" value="BINDING OXIDOREDUCTASE, PUTATIVE (AFU_ORTHOLOGUE AFUA_1G17690)-RELATED"/>
    <property type="match status" value="1"/>
</dbReference>
<dbReference type="AlphaFoldDB" id="A0AA38PV20"/>
<keyword evidence="2" id="KW-0285">Flavoprotein</keyword>
<feature type="domain" description="FAD-binding PCMH-type" evidence="6">
    <location>
        <begin position="76"/>
        <end position="247"/>
    </location>
</feature>
<dbReference type="GO" id="GO:0016491">
    <property type="term" value="F:oxidoreductase activity"/>
    <property type="evidence" value="ECO:0007669"/>
    <property type="project" value="UniProtKB-KW"/>
</dbReference>
<proteinExistence type="inferred from homology"/>
<evidence type="ECO:0000256" key="5">
    <source>
        <dbReference type="SAM" id="SignalP"/>
    </source>
</evidence>
<dbReference type="InterPro" id="IPR016169">
    <property type="entry name" value="FAD-bd_PCMH_sub2"/>
</dbReference>
<dbReference type="PROSITE" id="PS51387">
    <property type="entry name" value="FAD_PCMH"/>
    <property type="match status" value="1"/>
</dbReference>
<evidence type="ECO:0000313" key="7">
    <source>
        <dbReference type="EMBL" id="KAJ3982112.1"/>
    </source>
</evidence>
<reference evidence="7" key="1">
    <citation type="submission" date="2022-08" db="EMBL/GenBank/DDBJ databases">
        <authorList>
            <consortium name="DOE Joint Genome Institute"/>
            <person name="Min B."/>
            <person name="Riley R."/>
            <person name="Sierra-Patev S."/>
            <person name="Naranjo-Ortiz M."/>
            <person name="Looney B."/>
            <person name="Konkel Z."/>
            <person name="Slot J.C."/>
            <person name="Sakamoto Y."/>
            <person name="Steenwyk J.L."/>
            <person name="Rokas A."/>
            <person name="Carro J."/>
            <person name="Camarero S."/>
            <person name="Ferreira P."/>
            <person name="Molpeceres G."/>
            <person name="Ruiz-Duenas F.J."/>
            <person name="Serrano A."/>
            <person name="Henrissat B."/>
            <person name="Drula E."/>
            <person name="Hughes K.W."/>
            <person name="Mata J.L."/>
            <person name="Ishikawa N.K."/>
            <person name="Vargas-Isla R."/>
            <person name="Ushijima S."/>
            <person name="Smith C.A."/>
            <person name="Ahrendt S."/>
            <person name="Andreopoulos W."/>
            <person name="He G."/>
            <person name="Labutti K."/>
            <person name="Lipzen A."/>
            <person name="Ng V."/>
            <person name="Sandor L."/>
            <person name="Barry K."/>
            <person name="Martinez A.T."/>
            <person name="Xiao Y."/>
            <person name="Gibbons J.G."/>
            <person name="Terashima K."/>
            <person name="Hibbett D.S."/>
            <person name="Grigoriev I.V."/>
        </authorList>
    </citation>
    <scope>NUCLEOTIDE SEQUENCE</scope>
    <source>
        <strain evidence="7">TFB7829</strain>
    </source>
</reference>
<dbReference type="InterPro" id="IPR006094">
    <property type="entry name" value="Oxid_FAD_bind_N"/>
</dbReference>
<feature type="chain" id="PRO_5041443339" description="FAD-binding PCMH-type domain-containing protein" evidence="5">
    <location>
        <begin position="22"/>
        <end position="513"/>
    </location>
</feature>
<keyword evidence="3" id="KW-0274">FAD</keyword>
<comment type="caution">
    <text evidence="7">The sequence shown here is derived from an EMBL/GenBank/DDBJ whole genome shotgun (WGS) entry which is preliminary data.</text>
</comment>
<comment type="similarity">
    <text evidence="1">Belongs to the oxygen-dependent FAD-linked oxidoreductase family.</text>
</comment>
<evidence type="ECO:0000256" key="1">
    <source>
        <dbReference type="ARBA" id="ARBA00005466"/>
    </source>
</evidence>
<name>A0AA38PV20_9AGAR</name>
<dbReference type="EMBL" id="MU802077">
    <property type="protein sequence ID" value="KAJ3982112.1"/>
    <property type="molecule type" value="Genomic_DNA"/>
</dbReference>
<feature type="signal peptide" evidence="5">
    <location>
        <begin position="1"/>
        <end position="21"/>
    </location>
</feature>
<dbReference type="InterPro" id="IPR016166">
    <property type="entry name" value="FAD-bd_PCMH"/>
</dbReference>
<dbReference type="SUPFAM" id="SSF56176">
    <property type="entry name" value="FAD-binding/transporter-associated domain-like"/>
    <property type="match status" value="1"/>
</dbReference>
<dbReference type="PANTHER" id="PTHR42973:SF13">
    <property type="entry name" value="FAD-BINDING PCMH-TYPE DOMAIN-CONTAINING PROTEIN"/>
    <property type="match status" value="1"/>
</dbReference>
<dbReference type="Pfam" id="PF01565">
    <property type="entry name" value="FAD_binding_4"/>
    <property type="match status" value="1"/>
</dbReference>
<dbReference type="Gene3D" id="3.30.465.10">
    <property type="match status" value="1"/>
</dbReference>
<evidence type="ECO:0000256" key="3">
    <source>
        <dbReference type="ARBA" id="ARBA00022827"/>
    </source>
</evidence>
<keyword evidence="5" id="KW-0732">Signal</keyword>
<sequence>MVAVSGLILLATALWCRGAQAQNTTSSTSPAAAVTAANTCAQLASSLGTSIVQTQSSGPEYSIGANFAWSTFNDEVNFQPTCIVFPNTTEHVQTAMKAIFQNKAEYSVQAGGHSGMTGWNTVENGILISFINMNSTSYDSQSDTITLLPGIHWGDATSALQQYGVAPVGGRVATVGTGLLLGGGISYLSPAEGYAADNYVSLDVVLVNGTLVTATVDNEYADLFKALKGGGNRFGIVTKYVVKAVHTGLEQDKRWFGGLLVYPNSSSEAVLAALAHFVHDTTNPNAVLASTIRTTWENNSSPEIELDIVLVYNGTEASFNQSFAEFLSIPYTSIAVQPLSYLDLLEAVTFPDGLGTLFGASALTGVPVNSSIEQYLETYRLYNNFTTTFASSPDIAFTLLDFSPVPRSQIQAGYEKGTNPIVPPLGTGGYHEILFQVTYLEGVTQPSEDVEEGRQFWIANAPSTPGLPFFLNEADANQEVFATYGGYKFLKQVYAKYDPTRFNVEHTQGPLGL</sequence>
<evidence type="ECO:0000256" key="2">
    <source>
        <dbReference type="ARBA" id="ARBA00022630"/>
    </source>
</evidence>
<evidence type="ECO:0000256" key="4">
    <source>
        <dbReference type="ARBA" id="ARBA00023002"/>
    </source>
</evidence>
<organism evidence="7 8">
    <name type="scientific">Lentinula detonsa</name>
    <dbReference type="NCBI Taxonomy" id="2804962"/>
    <lineage>
        <taxon>Eukaryota</taxon>
        <taxon>Fungi</taxon>
        <taxon>Dikarya</taxon>
        <taxon>Basidiomycota</taxon>
        <taxon>Agaricomycotina</taxon>
        <taxon>Agaricomycetes</taxon>
        <taxon>Agaricomycetidae</taxon>
        <taxon>Agaricales</taxon>
        <taxon>Marasmiineae</taxon>
        <taxon>Omphalotaceae</taxon>
        <taxon>Lentinula</taxon>
    </lineage>
</organism>
<accession>A0AA38PV20</accession>
<dbReference type="Proteomes" id="UP001163850">
    <property type="component" value="Unassembled WGS sequence"/>
</dbReference>
<dbReference type="InterPro" id="IPR036318">
    <property type="entry name" value="FAD-bd_PCMH-like_sf"/>
</dbReference>
<dbReference type="GO" id="GO:0071949">
    <property type="term" value="F:FAD binding"/>
    <property type="evidence" value="ECO:0007669"/>
    <property type="project" value="InterPro"/>
</dbReference>
<gene>
    <name evidence="7" type="ORF">F5890DRAFT_421499</name>
</gene>
<evidence type="ECO:0000313" key="8">
    <source>
        <dbReference type="Proteomes" id="UP001163850"/>
    </source>
</evidence>
<keyword evidence="4" id="KW-0560">Oxidoreductase</keyword>
<protein>
    <recommendedName>
        <fullName evidence="6">FAD-binding PCMH-type domain-containing protein</fullName>
    </recommendedName>
</protein>
<evidence type="ECO:0000259" key="6">
    <source>
        <dbReference type="PROSITE" id="PS51387"/>
    </source>
</evidence>